<sequence>MKKLSSILFIVLSSQIALAHPGGHHTHDTLIGAWGWLIVPCIAIVAIIWKFSKAKSNKAQQ</sequence>
<evidence type="ECO:0000313" key="3">
    <source>
        <dbReference type="EMBL" id="MBP1839903.1"/>
    </source>
</evidence>
<name>A0A9X0YN04_9FLAO</name>
<dbReference type="Proteomes" id="UP001138672">
    <property type="component" value="Unassembled WGS sequence"/>
</dbReference>
<evidence type="ECO:0000256" key="1">
    <source>
        <dbReference type="SAM" id="Phobius"/>
    </source>
</evidence>
<dbReference type="EMBL" id="JAUSUU010000005">
    <property type="protein sequence ID" value="MDQ0335502.1"/>
    <property type="molecule type" value="Genomic_DNA"/>
</dbReference>
<feature type="signal peptide" evidence="2">
    <location>
        <begin position="1"/>
        <end position="19"/>
    </location>
</feature>
<dbReference type="AlphaFoldDB" id="A0A9X0YN04"/>
<comment type="caution">
    <text evidence="3">The sequence shown here is derived from an EMBL/GenBank/DDBJ whole genome shotgun (WGS) entry which is preliminary data.</text>
</comment>
<feature type="transmembrane region" description="Helical" evidence="1">
    <location>
        <begin position="29"/>
        <end position="49"/>
    </location>
</feature>
<keyword evidence="6" id="KW-1185">Reference proteome</keyword>
<dbReference type="EMBL" id="JAGGJQ010000004">
    <property type="protein sequence ID" value="MBP1839903.1"/>
    <property type="molecule type" value="Genomic_DNA"/>
</dbReference>
<reference evidence="3" key="1">
    <citation type="submission" date="2021-03" db="EMBL/GenBank/DDBJ databases">
        <title>Genomic Encyclopedia of Type Strains, Phase IV (KMG-IV): sequencing the most valuable type-strain genomes for metagenomic binning, comparative biology and taxonomic classification.</title>
        <authorList>
            <person name="Goeker M."/>
        </authorList>
    </citation>
    <scope>NUCLEOTIDE SEQUENCE</scope>
    <source>
        <strain evidence="3">DSM 15523</strain>
        <strain evidence="4 6">DSM 16476</strain>
    </source>
</reference>
<dbReference type="RefSeq" id="WP_057778821.1">
    <property type="nucleotide sequence ID" value="NZ_JAGGJQ010000004.1"/>
</dbReference>
<evidence type="ECO:0000313" key="6">
    <source>
        <dbReference type="Proteomes" id="UP001231587"/>
    </source>
</evidence>
<keyword evidence="1" id="KW-0472">Membrane</keyword>
<feature type="chain" id="PRO_5040905491" evidence="2">
    <location>
        <begin position="20"/>
        <end position="61"/>
    </location>
</feature>
<accession>A0A9X0YN04</accession>
<evidence type="ECO:0000256" key="2">
    <source>
        <dbReference type="SAM" id="SignalP"/>
    </source>
</evidence>
<keyword evidence="1" id="KW-1133">Transmembrane helix</keyword>
<evidence type="ECO:0000313" key="5">
    <source>
        <dbReference type="Proteomes" id="UP001138672"/>
    </source>
</evidence>
<dbReference type="Proteomes" id="UP001231587">
    <property type="component" value="Unassembled WGS sequence"/>
</dbReference>
<keyword evidence="1" id="KW-0812">Transmembrane</keyword>
<keyword evidence="2" id="KW-0732">Signal</keyword>
<evidence type="ECO:0000313" key="4">
    <source>
        <dbReference type="EMBL" id="MDQ0335502.1"/>
    </source>
</evidence>
<gene>
    <name evidence="3" type="ORF">J2Z56_001827</name>
    <name evidence="4" type="ORF">J2Z57_001950</name>
</gene>
<dbReference type="OrthoDB" id="1452878at2"/>
<organism evidence="3 5">
    <name type="scientific">Formosa algae</name>
    <dbReference type="NCBI Taxonomy" id="225843"/>
    <lineage>
        <taxon>Bacteria</taxon>
        <taxon>Pseudomonadati</taxon>
        <taxon>Bacteroidota</taxon>
        <taxon>Flavobacteriia</taxon>
        <taxon>Flavobacteriales</taxon>
        <taxon>Flavobacteriaceae</taxon>
        <taxon>Formosa</taxon>
    </lineage>
</organism>
<proteinExistence type="predicted"/>
<protein>
    <submittedName>
        <fullName evidence="3">Uncharacterized protein</fullName>
    </submittedName>
</protein>